<comment type="caution">
    <text evidence="3">The sequence shown here is derived from an EMBL/GenBank/DDBJ whole genome shotgun (WGS) entry which is preliminary data.</text>
</comment>
<name>A0ABQ2KLJ7_9MICO</name>
<feature type="transmembrane region" description="Helical" evidence="2">
    <location>
        <begin position="36"/>
        <end position="57"/>
    </location>
</feature>
<feature type="compositionally biased region" description="Pro residues" evidence="1">
    <location>
        <begin position="395"/>
        <end position="410"/>
    </location>
</feature>
<protein>
    <recommendedName>
        <fullName evidence="5">DUF5667 domain-containing protein</fullName>
    </recommendedName>
</protein>
<accession>A0ABQ2KLJ7</accession>
<sequence length="424" mass="44228">MDEQRTRAAAPDDAAELRRRSEVLAMLARRRRRRRTLLGSIAGVAMLAVVGGSLVAWSAQARATSIADEIELWHAERDDARCQVAARLVLAVELESRAADVVAAAEHVSEAEDLLSEDARRAFRDQRAALRTSLDSGELLTEDDRVTAARWRAEAEASGDAEAFDVVAACTAEAAQRRSPVEGVTAERVDALAAELRELGDPRALDAARLDALDAAIRALAPSAMALAEGRAELGDLRAAFSASPTDVLASLGSSDDAVRDSAEALRRDGSPLAVLDLIESLALHVASAWMAEAWQLEADGDAAGAAERQSAAAQVQEAIAQAAPRPRPIASPAPPVQPSAPALPEGPRPSAPSSPAPQPTAPPSPSSPPVAPTTPPGPVDPPVDPSPEPEPEPEPPIFPTPVDPRPTLPDPIETTTPIAPDGA</sequence>
<feature type="region of interest" description="Disordered" evidence="1">
    <location>
        <begin position="316"/>
        <end position="424"/>
    </location>
</feature>
<evidence type="ECO:0008006" key="5">
    <source>
        <dbReference type="Google" id="ProtNLM"/>
    </source>
</evidence>
<organism evidence="3 4">
    <name type="scientific">Agrococcus terreus</name>
    <dbReference type="NCBI Taxonomy" id="574649"/>
    <lineage>
        <taxon>Bacteria</taxon>
        <taxon>Bacillati</taxon>
        <taxon>Actinomycetota</taxon>
        <taxon>Actinomycetes</taxon>
        <taxon>Micrococcales</taxon>
        <taxon>Microbacteriaceae</taxon>
        <taxon>Agrococcus</taxon>
    </lineage>
</organism>
<evidence type="ECO:0000313" key="4">
    <source>
        <dbReference type="Proteomes" id="UP000626982"/>
    </source>
</evidence>
<keyword evidence="2" id="KW-1133">Transmembrane helix</keyword>
<dbReference type="Proteomes" id="UP000626982">
    <property type="component" value="Unassembled WGS sequence"/>
</dbReference>
<keyword evidence="4" id="KW-1185">Reference proteome</keyword>
<proteinExistence type="predicted"/>
<dbReference type="InterPro" id="IPR006311">
    <property type="entry name" value="TAT_signal"/>
</dbReference>
<keyword evidence="2" id="KW-0812">Transmembrane</keyword>
<evidence type="ECO:0000256" key="1">
    <source>
        <dbReference type="SAM" id="MobiDB-lite"/>
    </source>
</evidence>
<keyword evidence="2" id="KW-0472">Membrane</keyword>
<reference evidence="4" key="1">
    <citation type="journal article" date="2019" name="Int. J. Syst. Evol. Microbiol.">
        <title>The Global Catalogue of Microorganisms (GCM) 10K type strain sequencing project: providing services to taxonomists for standard genome sequencing and annotation.</title>
        <authorList>
            <consortium name="The Broad Institute Genomics Platform"/>
            <consortium name="The Broad Institute Genome Sequencing Center for Infectious Disease"/>
            <person name="Wu L."/>
            <person name="Ma J."/>
        </authorList>
    </citation>
    <scope>NUCLEOTIDE SEQUENCE [LARGE SCALE GENOMIC DNA]</scope>
    <source>
        <strain evidence="4">CGMCC 1.6960</strain>
    </source>
</reference>
<dbReference type="PROSITE" id="PS51318">
    <property type="entry name" value="TAT"/>
    <property type="match status" value="1"/>
</dbReference>
<feature type="compositionally biased region" description="Low complexity" evidence="1">
    <location>
        <begin position="316"/>
        <end position="325"/>
    </location>
</feature>
<feature type="compositionally biased region" description="Pro residues" evidence="1">
    <location>
        <begin position="326"/>
        <end position="339"/>
    </location>
</feature>
<evidence type="ECO:0000313" key="3">
    <source>
        <dbReference type="EMBL" id="GGN85676.1"/>
    </source>
</evidence>
<evidence type="ECO:0000256" key="2">
    <source>
        <dbReference type="SAM" id="Phobius"/>
    </source>
</evidence>
<dbReference type="RefSeq" id="WP_188717886.1">
    <property type="nucleotide sequence ID" value="NZ_BAABBD010000005.1"/>
</dbReference>
<dbReference type="EMBL" id="BMLM01000001">
    <property type="protein sequence ID" value="GGN85676.1"/>
    <property type="molecule type" value="Genomic_DNA"/>
</dbReference>
<feature type="compositionally biased region" description="Pro residues" evidence="1">
    <location>
        <begin position="345"/>
        <end position="387"/>
    </location>
</feature>
<gene>
    <name evidence="3" type="ORF">GCM10010968_18690</name>
</gene>